<evidence type="ECO:0000313" key="3">
    <source>
        <dbReference type="EMBL" id="MBB5082492.1"/>
    </source>
</evidence>
<sequence length="308" mass="32550">MDDLDARFQELVSQIGEGEQRRMREAAAKAARQAAPPASRRPSSPARRWALAVVLVLAVLVAAASVLAFRPELLTPEPAVRRIRPAPTSTPEPPAPADPFEGSPAAGYASGAAGFELPEPKAVGGLSAKEVGKGLARVRDLLTAAYLDPATLMGGEPRAFAGLADAEQRRKVTRAWVNSFAPGTTELATDVIKVRGEATLSRYREGARVKITYLVVYAVQPPGRPDQVVRLVTHARGSFDIFESAGGVRVWVESLGASATPVRCDTDGYIHPQFPASDPGQVRGTGAPRDPYDLHQPVGDGCTASSAT</sequence>
<proteinExistence type="predicted"/>
<evidence type="ECO:0000313" key="4">
    <source>
        <dbReference type="Proteomes" id="UP000568380"/>
    </source>
</evidence>
<keyword evidence="2" id="KW-0472">Membrane</keyword>
<accession>A0A7W8AAD2</accession>
<gene>
    <name evidence="3" type="ORF">HNR40_007987</name>
</gene>
<keyword evidence="2" id="KW-1133">Transmembrane helix</keyword>
<keyword evidence="4" id="KW-1185">Reference proteome</keyword>
<feature type="region of interest" description="Disordered" evidence="1">
    <location>
        <begin position="15"/>
        <end position="43"/>
    </location>
</feature>
<name>A0A7W8AAD2_9ACTN</name>
<keyword evidence="2" id="KW-0812">Transmembrane</keyword>
<evidence type="ECO:0000256" key="1">
    <source>
        <dbReference type="SAM" id="MobiDB-lite"/>
    </source>
</evidence>
<protein>
    <submittedName>
        <fullName evidence="3">Uncharacterized protein</fullName>
    </submittedName>
</protein>
<feature type="compositionally biased region" description="Basic and acidic residues" evidence="1">
    <location>
        <begin position="18"/>
        <end position="27"/>
    </location>
</feature>
<feature type="compositionally biased region" description="Pro residues" evidence="1">
    <location>
        <begin position="88"/>
        <end position="97"/>
    </location>
</feature>
<feature type="compositionally biased region" description="Low complexity" evidence="1">
    <location>
        <begin position="28"/>
        <end position="43"/>
    </location>
</feature>
<feature type="region of interest" description="Disordered" evidence="1">
    <location>
        <begin position="273"/>
        <end position="308"/>
    </location>
</feature>
<feature type="transmembrane region" description="Helical" evidence="2">
    <location>
        <begin position="49"/>
        <end position="69"/>
    </location>
</feature>
<evidence type="ECO:0000256" key="2">
    <source>
        <dbReference type="SAM" id="Phobius"/>
    </source>
</evidence>
<dbReference type="EMBL" id="JACHIN010000013">
    <property type="protein sequence ID" value="MBB5082492.1"/>
    <property type="molecule type" value="Genomic_DNA"/>
</dbReference>
<reference evidence="3 4" key="1">
    <citation type="submission" date="2020-08" db="EMBL/GenBank/DDBJ databases">
        <title>Genomic Encyclopedia of Type Strains, Phase IV (KMG-IV): sequencing the most valuable type-strain genomes for metagenomic binning, comparative biology and taxonomic classification.</title>
        <authorList>
            <person name="Goeker M."/>
        </authorList>
    </citation>
    <scope>NUCLEOTIDE SEQUENCE [LARGE SCALE GENOMIC DNA]</scope>
    <source>
        <strain evidence="3 4">DSM 45385</strain>
    </source>
</reference>
<dbReference type="AlphaFoldDB" id="A0A7W8AAD2"/>
<feature type="region of interest" description="Disordered" evidence="1">
    <location>
        <begin position="81"/>
        <end position="102"/>
    </location>
</feature>
<dbReference type="RefSeq" id="WP_184970756.1">
    <property type="nucleotide sequence ID" value="NZ_JACHIN010000013.1"/>
</dbReference>
<dbReference type="Proteomes" id="UP000568380">
    <property type="component" value="Unassembled WGS sequence"/>
</dbReference>
<organism evidence="3 4">
    <name type="scientific">Nonomuraea endophytica</name>
    <dbReference type="NCBI Taxonomy" id="714136"/>
    <lineage>
        <taxon>Bacteria</taxon>
        <taxon>Bacillati</taxon>
        <taxon>Actinomycetota</taxon>
        <taxon>Actinomycetes</taxon>
        <taxon>Streptosporangiales</taxon>
        <taxon>Streptosporangiaceae</taxon>
        <taxon>Nonomuraea</taxon>
    </lineage>
</organism>
<comment type="caution">
    <text evidence="3">The sequence shown here is derived from an EMBL/GenBank/DDBJ whole genome shotgun (WGS) entry which is preliminary data.</text>
</comment>